<dbReference type="Gene3D" id="3.40.50.1820">
    <property type="entry name" value="alpha/beta hydrolase"/>
    <property type="match status" value="1"/>
</dbReference>
<evidence type="ECO:0000313" key="2">
    <source>
        <dbReference type="Proteomes" id="UP000317199"/>
    </source>
</evidence>
<dbReference type="RefSeq" id="WP_141625196.1">
    <property type="nucleotide sequence ID" value="NZ_CP041242.1"/>
</dbReference>
<organism evidence="1 2">
    <name type="scientific">Marilutibacter alkalisoli</name>
    <dbReference type="NCBI Taxonomy" id="2591633"/>
    <lineage>
        <taxon>Bacteria</taxon>
        <taxon>Pseudomonadati</taxon>
        <taxon>Pseudomonadota</taxon>
        <taxon>Gammaproteobacteria</taxon>
        <taxon>Lysobacterales</taxon>
        <taxon>Lysobacteraceae</taxon>
        <taxon>Marilutibacter</taxon>
    </lineage>
</organism>
<evidence type="ECO:0000313" key="1">
    <source>
        <dbReference type="EMBL" id="QDH71866.1"/>
    </source>
</evidence>
<accession>A0A514BWU2</accession>
<dbReference type="PANTHER" id="PTHR37946">
    <property type="entry name" value="SLL1969 PROTEIN"/>
    <property type="match status" value="1"/>
</dbReference>
<keyword evidence="2" id="KW-1185">Reference proteome</keyword>
<reference evidence="1 2" key="1">
    <citation type="submission" date="2019-06" db="EMBL/GenBank/DDBJ databases">
        <title>Lysobacter alkalisoli sp. nov. isolated from saline-alkali soil.</title>
        <authorList>
            <person name="Sun J.-Q."/>
            <person name="Xu L."/>
        </authorList>
    </citation>
    <scope>NUCLEOTIDE SEQUENCE [LARGE SCALE GENOMIC DNA]</scope>
    <source>
        <strain evidence="1 2">SJ-36</strain>
    </source>
</reference>
<keyword evidence="1" id="KW-0378">Hydrolase</keyword>
<dbReference type="SUPFAM" id="SSF53474">
    <property type="entry name" value="alpha/beta-Hydrolases"/>
    <property type="match status" value="1"/>
</dbReference>
<dbReference type="EMBL" id="CP041242">
    <property type="protein sequence ID" value="QDH71866.1"/>
    <property type="molecule type" value="Genomic_DNA"/>
</dbReference>
<dbReference type="AlphaFoldDB" id="A0A514BWU2"/>
<protein>
    <submittedName>
        <fullName evidence="1">Alpha/beta hydrolase</fullName>
    </submittedName>
</protein>
<dbReference type="KEGG" id="lyj:FKV23_13030"/>
<dbReference type="OrthoDB" id="556502at2"/>
<dbReference type="PANTHER" id="PTHR37946:SF1">
    <property type="entry name" value="SLL1969 PROTEIN"/>
    <property type="match status" value="1"/>
</dbReference>
<dbReference type="InterPro" id="IPR029058">
    <property type="entry name" value="AB_hydrolase_fold"/>
</dbReference>
<proteinExistence type="predicted"/>
<dbReference type="Proteomes" id="UP000317199">
    <property type="component" value="Chromosome"/>
</dbReference>
<sequence>MRGLSMRWLAHRFRKAGFDTELFDYASVLGEPEAAGPRLAARLARGPVHVVAHSLGGLLVMDTLKRHPGLPVGRVVCLGSPLCGSGVARDAARRSLRLLTVGRSAALLQRGCPELPAGVEVGMVAGDLPLGLGQLFGRVDGPHDGTVALAETRPPGLRDHVVIHASHTGLLFSAEAARQGAHFLAHGRFAPVALHAS</sequence>
<dbReference type="GO" id="GO:0016787">
    <property type="term" value="F:hydrolase activity"/>
    <property type="evidence" value="ECO:0007669"/>
    <property type="project" value="UniProtKB-KW"/>
</dbReference>
<gene>
    <name evidence="1" type="ORF">FKV23_13030</name>
</gene>
<name>A0A514BWU2_9GAMM</name>